<accession>A0A9D5HDL6</accession>
<gene>
    <name evidence="1" type="ORF">J5N97_020217</name>
</gene>
<name>A0A9D5HDL6_9LILI</name>
<organism evidence="1 2">
    <name type="scientific">Dioscorea zingiberensis</name>
    <dbReference type="NCBI Taxonomy" id="325984"/>
    <lineage>
        <taxon>Eukaryota</taxon>
        <taxon>Viridiplantae</taxon>
        <taxon>Streptophyta</taxon>
        <taxon>Embryophyta</taxon>
        <taxon>Tracheophyta</taxon>
        <taxon>Spermatophyta</taxon>
        <taxon>Magnoliopsida</taxon>
        <taxon>Liliopsida</taxon>
        <taxon>Dioscoreales</taxon>
        <taxon>Dioscoreaceae</taxon>
        <taxon>Dioscorea</taxon>
    </lineage>
</organism>
<comment type="caution">
    <text evidence="1">The sequence shown here is derived from an EMBL/GenBank/DDBJ whole genome shotgun (WGS) entry which is preliminary data.</text>
</comment>
<dbReference type="OrthoDB" id="43580at2759"/>
<reference evidence="1" key="1">
    <citation type="submission" date="2021-03" db="EMBL/GenBank/DDBJ databases">
        <authorList>
            <person name="Li Z."/>
            <person name="Yang C."/>
        </authorList>
    </citation>
    <scope>NUCLEOTIDE SEQUENCE</scope>
    <source>
        <strain evidence="1">Dzin_1.0</strain>
        <tissue evidence="1">Leaf</tissue>
    </source>
</reference>
<dbReference type="EMBL" id="JAGGNH010000005">
    <property type="protein sequence ID" value="KAJ0972258.1"/>
    <property type="molecule type" value="Genomic_DNA"/>
</dbReference>
<sequence length="97" mass="10693">METQNSPLFPISKASKASLLDHSSPVCTRMTMQKKLEKGVIVYICDSRGVHDIYETDGSNVIAGLKPLAVLVLFCHDPLVVVVLNHVFILLYLLTVP</sequence>
<proteinExistence type="predicted"/>
<protein>
    <submittedName>
        <fullName evidence="1">Uncharacterized protein</fullName>
    </submittedName>
</protein>
<evidence type="ECO:0000313" key="2">
    <source>
        <dbReference type="Proteomes" id="UP001085076"/>
    </source>
</evidence>
<reference evidence="1" key="2">
    <citation type="journal article" date="2022" name="Hortic Res">
        <title>The genome of Dioscorea zingiberensis sheds light on the biosynthesis, origin and evolution of the medicinally important diosgenin saponins.</title>
        <authorList>
            <person name="Li Y."/>
            <person name="Tan C."/>
            <person name="Li Z."/>
            <person name="Guo J."/>
            <person name="Li S."/>
            <person name="Chen X."/>
            <person name="Wang C."/>
            <person name="Dai X."/>
            <person name="Yang H."/>
            <person name="Song W."/>
            <person name="Hou L."/>
            <person name="Xu J."/>
            <person name="Tong Z."/>
            <person name="Xu A."/>
            <person name="Yuan X."/>
            <person name="Wang W."/>
            <person name="Yang Q."/>
            <person name="Chen L."/>
            <person name="Sun Z."/>
            <person name="Wang K."/>
            <person name="Pan B."/>
            <person name="Chen J."/>
            <person name="Bao Y."/>
            <person name="Liu F."/>
            <person name="Qi X."/>
            <person name="Gang D.R."/>
            <person name="Wen J."/>
            <person name="Li J."/>
        </authorList>
    </citation>
    <scope>NUCLEOTIDE SEQUENCE</scope>
    <source>
        <strain evidence="1">Dzin_1.0</strain>
    </source>
</reference>
<keyword evidence="2" id="KW-1185">Reference proteome</keyword>
<dbReference type="AlphaFoldDB" id="A0A9D5HDL6"/>
<dbReference type="Proteomes" id="UP001085076">
    <property type="component" value="Miscellaneous, Linkage group lg05"/>
</dbReference>
<evidence type="ECO:0000313" key="1">
    <source>
        <dbReference type="EMBL" id="KAJ0972258.1"/>
    </source>
</evidence>